<keyword evidence="2" id="KW-1185">Reference proteome</keyword>
<dbReference type="EMBL" id="MU155175">
    <property type="protein sequence ID" value="KAF9481689.1"/>
    <property type="molecule type" value="Genomic_DNA"/>
</dbReference>
<reference evidence="1" key="1">
    <citation type="submission" date="2020-11" db="EMBL/GenBank/DDBJ databases">
        <authorList>
            <consortium name="DOE Joint Genome Institute"/>
            <person name="Ahrendt S."/>
            <person name="Riley R."/>
            <person name="Andreopoulos W."/>
            <person name="Labutti K."/>
            <person name="Pangilinan J."/>
            <person name="Ruiz-Duenas F.J."/>
            <person name="Barrasa J.M."/>
            <person name="Sanchez-Garcia M."/>
            <person name="Camarero S."/>
            <person name="Miyauchi S."/>
            <person name="Serrano A."/>
            <person name="Linde D."/>
            <person name="Babiker R."/>
            <person name="Drula E."/>
            <person name="Ayuso-Fernandez I."/>
            <person name="Pacheco R."/>
            <person name="Padilla G."/>
            <person name="Ferreira P."/>
            <person name="Barriuso J."/>
            <person name="Kellner H."/>
            <person name="Castanera R."/>
            <person name="Alfaro M."/>
            <person name="Ramirez L."/>
            <person name="Pisabarro A.G."/>
            <person name="Kuo A."/>
            <person name="Tritt A."/>
            <person name="Lipzen A."/>
            <person name="He G."/>
            <person name="Yan M."/>
            <person name="Ng V."/>
            <person name="Cullen D."/>
            <person name="Martin F."/>
            <person name="Rosso M.-N."/>
            <person name="Henrissat B."/>
            <person name="Hibbett D."/>
            <person name="Martinez A.T."/>
            <person name="Grigoriev I.V."/>
        </authorList>
    </citation>
    <scope>NUCLEOTIDE SEQUENCE</scope>
    <source>
        <strain evidence="1">CIRM-BRFM 674</strain>
    </source>
</reference>
<name>A0A9P6D2R2_9AGAR</name>
<dbReference type="AlphaFoldDB" id="A0A9P6D2R2"/>
<proteinExistence type="predicted"/>
<dbReference type="OrthoDB" id="10662161at2759"/>
<protein>
    <submittedName>
        <fullName evidence="1">Uncharacterized protein</fullName>
    </submittedName>
</protein>
<evidence type="ECO:0000313" key="1">
    <source>
        <dbReference type="EMBL" id="KAF9481689.1"/>
    </source>
</evidence>
<accession>A0A9P6D2R2</accession>
<dbReference type="Proteomes" id="UP000807469">
    <property type="component" value="Unassembled WGS sequence"/>
</dbReference>
<gene>
    <name evidence="1" type="ORF">BDN70DRAFT_875994</name>
</gene>
<organism evidence="1 2">
    <name type="scientific">Pholiota conissans</name>
    <dbReference type="NCBI Taxonomy" id="109636"/>
    <lineage>
        <taxon>Eukaryota</taxon>
        <taxon>Fungi</taxon>
        <taxon>Dikarya</taxon>
        <taxon>Basidiomycota</taxon>
        <taxon>Agaricomycotina</taxon>
        <taxon>Agaricomycetes</taxon>
        <taxon>Agaricomycetidae</taxon>
        <taxon>Agaricales</taxon>
        <taxon>Agaricineae</taxon>
        <taxon>Strophariaceae</taxon>
        <taxon>Pholiota</taxon>
    </lineage>
</organism>
<comment type="caution">
    <text evidence="1">The sequence shown here is derived from an EMBL/GenBank/DDBJ whole genome shotgun (WGS) entry which is preliminary data.</text>
</comment>
<sequence>MTAALPFDVVEMVIAILAQNDPNFSSTKSCSLASHDFLLVCRKHIFASIFLNWHANLPPTPIHCRKATTAMLQESILTSRGVVDCIQNLDYYVAAGDWEKPDNVIQTFKQITRNMAYGSLL</sequence>
<evidence type="ECO:0000313" key="2">
    <source>
        <dbReference type="Proteomes" id="UP000807469"/>
    </source>
</evidence>